<dbReference type="GO" id="GO:0016887">
    <property type="term" value="F:ATP hydrolysis activity"/>
    <property type="evidence" value="ECO:0007669"/>
    <property type="project" value="UniProtKB-UniRule"/>
</dbReference>
<dbReference type="InterPro" id="IPR032781">
    <property type="entry name" value="ABC_tran_Xtn"/>
</dbReference>
<dbReference type="InterPro" id="IPR032524">
    <property type="entry name" value="ABC_tran_C"/>
</dbReference>
<gene>
    <name evidence="11" type="primary">uup</name>
    <name evidence="14" type="ORF">EV696_1203</name>
</gene>
<dbReference type="Gene3D" id="3.40.50.300">
    <property type="entry name" value="P-loop containing nucleotide triphosphate hydrolases"/>
    <property type="match status" value="2"/>
</dbReference>
<dbReference type="EC" id="3.6.1.-" evidence="11"/>
<dbReference type="Gene3D" id="1.10.287.380">
    <property type="entry name" value="Valyl-tRNA synthetase, C-terminal domain"/>
    <property type="match status" value="1"/>
</dbReference>
<comment type="subcellular location">
    <subcellularLocation>
        <location evidence="11">Cytoplasm</location>
    </subcellularLocation>
    <text evidence="11">Associates with ribosomes.</text>
</comment>
<feature type="binding site" evidence="11">
    <location>
        <begin position="36"/>
        <end position="43"/>
    </location>
    <ligand>
        <name>ATP</name>
        <dbReference type="ChEBI" id="CHEBI:30616"/>
        <label>1</label>
    </ligand>
</feature>
<dbReference type="InterPro" id="IPR027417">
    <property type="entry name" value="P-loop_NTPase"/>
</dbReference>
<evidence type="ECO:0000256" key="3">
    <source>
        <dbReference type="ARBA" id="ARBA00022741"/>
    </source>
</evidence>
<dbReference type="GO" id="GO:0005737">
    <property type="term" value="C:cytoplasm"/>
    <property type="evidence" value="ECO:0007669"/>
    <property type="project" value="UniProtKB-SubCell"/>
</dbReference>
<keyword evidence="11" id="KW-0175">Coiled coil</keyword>
<reference evidence="14 15" key="1">
    <citation type="submission" date="2019-03" db="EMBL/GenBank/DDBJ databases">
        <title>Genomic Encyclopedia of Type Strains, Phase IV (KMG-IV): sequencing the most valuable type-strain genomes for metagenomic binning, comparative biology and taxonomic classification.</title>
        <authorList>
            <person name="Goeker M."/>
        </authorList>
    </citation>
    <scope>NUCLEOTIDE SEQUENCE [LARGE SCALE GENOMIC DNA]</scope>
    <source>
        <strain evidence="14 15">DSM 103792</strain>
    </source>
</reference>
<comment type="catalytic activity">
    <reaction evidence="9 11">
        <text>ATP + H2O = ADP + phosphate + H(+)</text>
        <dbReference type="Rhea" id="RHEA:13065"/>
        <dbReference type="ChEBI" id="CHEBI:15377"/>
        <dbReference type="ChEBI" id="CHEBI:15378"/>
        <dbReference type="ChEBI" id="CHEBI:30616"/>
        <dbReference type="ChEBI" id="CHEBI:43474"/>
        <dbReference type="ChEBI" id="CHEBI:456216"/>
    </reaction>
</comment>
<evidence type="ECO:0000259" key="13">
    <source>
        <dbReference type="PROSITE" id="PS50893"/>
    </source>
</evidence>
<keyword evidence="3 11" id="KW-0547">Nucleotide-binding</keyword>
<keyword evidence="8 11" id="KW-0234">DNA repair</keyword>
<evidence type="ECO:0000313" key="14">
    <source>
        <dbReference type="EMBL" id="TDQ45426.1"/>
    </source>
</evidence>
<dbReference type="PANTHER" id="PTHR42855">
    <property type="entry name" value="ABC TRANSPORTER ATP-BINDING SUBUNIT"/>
    <property type="match status" value="1"/>
</dbReference>
<dbReference type="PROSITE" id="PS00211">
    <property type="entry name" value="ABC_TRANSPORTER_1"/>
    <property type="match status" value="1"/>
</dbReference>
<dbReference type="PANTHER" id="PTHR42855:SF1">
    <property type="entry name" value="ABC TRANSPORTER DOMAIN-CONTAINING PROTEIN"/>
    <property type="match status" value="1"/>
</dbReference>
<evidence type="ECO:0000256" key="5">
    <source>
        <dbReference type="ARBA" id="ARBA00022801"/>
    </source>
</evidence>
<comment type="similarity">
    <text evidence="10 11">Belongs to the ABC transporter superfamily. ABCF family. Uup subfamily.</text>
</comment>
<evidence type="ECO:0000256" key="2">
    <source>
        <dbReference type="ARBA" id="ARBA00022737"/>
    </source>
</evidence>
<evidence type="ECO:0000256" key="9">
    <source>
        <dbReference type="ARBA" id="ARBA00049360"/>
    </source>
</evidence>
<dbReference type="InterPro" id="IPR043686">
    <property type="entry name" value="Uup"/>
</dbReference>
<dbReference type="Pfam" id="PF16326">
    <property type="entry name" value="ABC_tran_CTD"/>
    <property type="match status" value="1"/>
</dbReference>
<evidence type="ECO:0000256" key="11">
    <source>
        <dbReference type="HAMAP-Rule" id="MF_00848"/>
    </source>
</evidence>
<dbReference type="EMBL" id="SNYM01000020">
    <property type="protein sequence ID" value="TDQ45426.1"/>
    <property type="molecule type" value="Genomic_DNA"/>
</dbReference>
<accession>A0A4R6UHC0</accession>
<name>A0A4R6UHC0_9GAMM</name>
<keyword evidence="7 11" id="KW-0238">DNA-binding</keyword>
<feature type="domain" description="ABC transporter" evidence="13">
    <location>
        <begin position="4"/>
        <end position="244"/>
    </location>
</feature>
<keyword evidence="5 11" id="KW-0378">Hydrolase</keyword>
<feature type="domain" description="ABC transporter" evidence="13">
    <location>
        <begin position="311"/>
        <end position="532"/>
    </location>
</feature>
<feature type="region of interest" description="Disordered" evidence="12">
    <location>
        <begin position="537"/>
        <end position="558"/>
    </location>
</feature>
<dbReference type="HAMAP" id="MF_00848">
    <property type="entry name" value="Uup"/>
    <property type="match status" value="1"/>
</dbReference>
<evidence type="ECO:0000256" key="6">
    <source>
        <dbReference type="ARBA" id="ARBA00022840"/>
    </source>
</evidence>
<dbReference type="SMART" id="SM00382">
    <property type="entry name" value="AAA"/>
    <property type="match status" value="2"/>
</dbReference>
<dbReference type="Pfam" id="PF12848">
    <property type="entry name" value="ABC_tran_Xtn"/>
    <property type="match status" value="1"/>
</dbReference>
<dbReference type="FunFam" id="3.40.50.300:FF:000011">
    <property type="entry name" value="Putative ABC transporter ATP-binding component"/>
    <property type="match status" value="1"/>
</dbReference>
<feature type="binding site" evidence="11">
    <location>
        <begin position="347"/>
        <end position="354"/>
    </location>
    <ligand>
        <name>ATP</name>
        <dbReference type="ChEBI" id="CHEBI:30616"/>
        <label>2</label>
    </ligand>
</feature>
<dbReference type="Pfam" id="PF00005">
    <property type="entry name" value="ABC_tran"/>
    <property type="match status" value="2"/>
</dbReference>
<dbReference type="InterPro" id="IPR051309">
    <property type="entry name" value="ABCF_ATPase"/>
</dbReference>
<dbReference type="InterPro" id="IPR017871">
    <property type="entry name" value="ABC_transporter-like_CS"/>
</dbReference>
<dbReference type="InterPro" id="IPR037118">
    <property type="entry name" value="Val-tRNA_synth_C_sf"/>
</dbReference>
<dbReference type="CDD" id="cd03221">
    <property type="entry name" value="ABCF_EF-3"/>
    <property type="match status" value="2"/>
</dbReference>
<sequence length="623" mass="70670">MPLLHLRDVSLAYGMTPLLDRVQFSLEKGEKVAVIGRNGEGKSSLLRLLLGDIKPDSGELIIQSGVRLAAMAQEVPIDMQGSVRDVVLSGAGELAVWLRELHHTDPQTARYHQLQEQIERANGWQLEHRAEREMSRLALKPEADFASLSGGSKRRVLLARALINQPDVLLLDEPTNHLDVQTILDIENYLKQWQGALIFITHDRQFLRSLASKIVELDRGTLREFPGDYDNYLRRKEEILHAEEKANAEFDKKLAIEEVWVRQGIKARRTRNEGRVRALKALRVERSQRRERKGNASLLLQQAERSGKTVIEAKDISYRWSPDPTQPDLIKPFSLLIERGDKLAILGDNGVGKTTLLRILLKQLEPTTGNVEHGTKLEIAYFDQLRNRLDEEKSVLDNVADGADFIDVNGEHKHVLSYLQDFLFAPARARTPVRALSGGERNRLLLAKLFTKPCNLLVLDEPTNDLDVETLELLEALLVDYAGTLLLISHDREFIDNIATSVLAFEGNGVVNEYVGGYSDWLRQRPEPVVVIPLKKETKSETKTPPPPAMQKKKLSYKDQRELDQLPEKIERLESAMAERQQQLADPDFYKQATDQVAKATDDLARLEQELASAYQRWEELDA</sequence>
<dbReference type="GO" id="GO:0005524">
    <property type="term" value="F:ATP binding"/>
    <property type="evidence" value="ECO:0007669"/>
    <property type="project" value="UniProtKB-UniRule"/>
</dbReference>
<dbReference type="GO" id="GO:0003677">
    <property type="term" value="F:DNA binding"/>
    <property type="evidence" value="ECO:0007669"/>
    <property type="project" value="UniProtKB-UniRule"/>
</dbReference>
<feature type="coiled-coil region" evidence="11">
    <location>
        <begin position="563"/>
        <end position="617"/>
    </location>
</feature>
<dbReference type="SUPFAM" id="SSF52540">
    <property type="entry name" value="P-loop containing nucleoside triphosphate hydrolases"/>
    <property type="match status" value="2"/>
</dbReference>
<dbReference type="InterPro" id="IPR003439">
    <property type="entry name" value="ABC_transporter-like_ATP-bd"/>
</dbReference>
<keyword evidence="1 11" id="KW-0963">Cytoplasm</keyword>
<dbReference type="AlphaFoldDB" id="A0A4R6UHC0"/>
<dbReference type="InterPro" id="IPR003593">
    <property type="entry name" value="AAA+_ATPase"/>
</dbReference>
<keyword evidence="6 11" id="KW-0067">ATP-binding</keyword>
<protein>
    <recommendedName>
        <fullName evidence="11">ATP-binding protein Uup</fullName>
        <ecNumber evidence="11">3.6.1.-</ecNumber>
    </recommendedName>
</protein>
<comment type="function">
    <text evidence="11">Probably plays a role in ribosome assembly or function. May be involved in resolution of branched DNA intermediates that result from template switching in postreplication gaps. Binds DNA and has ATPase activity.</text>
</comment>
<dbReference type="RefSeq" id="WP_133592691.1">
    <property type="nucleotide sequence ID" value="NZ_CP037953.1"/>
</dbReference>
<keyword evidence="2 11" id="KW-0677">Repeat</keyword>
<dbReference type="GO" id="GO:0043022">
    <property type="term" value="F:ribosome binding"/>
    <property type="evidence" value="ECO:0007669"/>
    <property type="project" value="UniProtKB-UniRule"/>
</dbReference>
<proteinExistence type="inferred from homology"/>
<evidence type="ECO:0000256" key="10">
    <source>
        <dbReference type="ARBA" id="ARBA00061478"/>
    </source>
</evidence>
<keyword evidence="4 11" id="KW-0227">DNA damage</keyword>
<evidence type="ECO:0000256" key="4">
    <source>
        <dbReference type="ARBA" id="ARBA00022763"/>
    </source>
</evidence>
<evidence type="ECO:0000256" key="7">
    <source>
        <dbReference type="ARBA" id="ARBA00023125"/>
    </source>
</evidence>
<comment type="caution">
    <text evidence="14">The sequence shown here is derived from an EMBL/GenBank/DDBJ whole genome shotgun (WGS) entry which is preliminary data.</text>
</comment>
<evidence type="ECO:0000256" key="1">
    <source>
        <dbReference type="ARBA" id="ARBA00022490"/>
    </source>
</evidence>
<evidence type="ECO:0000313" key="15">
    <source>
        <dbReference type="Proteomes" id="UP000295375"/>
    </source>
</evidence>
<dbReference type="PROSITE" id="PS50893">
    <property type="entry name" value="ABC_TRANSPORTER_2"/>
    <property type="match status" value="2"/>
</dbReference>
<evidence type="ECO:0000256" key="12">
    <source>
        <dbReference type="SAM" id="MobiDB-lite"/>
    </source>
</evidence>
<organism evidence="14 15">
    <name type="scientific">Permianibacter aggregans</name>
    <dbReference type="NCBI Taxonomy" id="1510150"/>
    <lineage>
        <taxon>Bacteria</taxon>
        <taxon>Pseudomonadati</taxon>
        <taxon>Pseudomonadota</taxon>
        <taxon>Gammaproteobacteria</taxon>
        <taxon>Pseudomonadales</taxon>
        <taxon>Pseudomonadaceae</taxon>
        <taxon>Permianibacter</taxon>
    </lineage>
</organism>
<dbReference type="Proteomes" id="UP000295375">
    <property type="component" value="Unassembled WGS sequence"/>
</dbReference>
<evidence type="ECO:0000256" key="8">
    <source>
        <dbReference type="ARBA" id="ARBA00023204"/>
    </source>
</evidence>
<dbReference type="OrthoDB" id="9762051at2"/>
<dbReference type="FunFam" id="3.40.50.300:FF:000309">
    <property type="entry name" value="ABC transporter ATP-binding protein"/>
    <property type="match status" value="1"/>
</dbReference>
<keyword evidence="15" id="KW-1185">Reference proteome</keyword>
<dbReference type="GO" id="GO:0006281">
    <property type="term" value="P:DNA repair"/>
    <property type="evidence" value="ECO:0007669"/>
    <property type="project" value="UniProtKB-KW"/>
</dbReference>